<protein>
    <recommendedName>
        <fullName evidence="1">4Fe-4S ferredoxin-type domain-containing protein</fullName>
    </recommendedName>
</protein>
<dbReference type="RefSeq" id="WP_023493181.1">
    <property type="nucleotide sequence ID" value="NZ_AYLO01000008.1"/>
</dbReference>
<dbReference type="EMBL" id="AYLO01000008">
    <property type="protein sequence ID" value="ESS73946.1"/>
    <property type="molecule type" value="Genomic_DNA"/>
</dbReference>
<dbReference type="PROSITE" id="PS51379">
    <property type="entry name" value="4FE4S_FER_2"/>
    <property type="match status" value="1"/>
</dbReference>
<proteinExistence type="predicted"/>
<dbReference type="OrthoDB" id="9798157at2"/>
<organism evidence="2 3">
    <name type="scientific">Methyloglobulus morosus KoM1</name>
    <dbReference type="NCBI Taxonomy" id="1116472"/>
    <lineage>
        <taxon>Bacteria</taxon>
        <taxon>Pseudomonadati</taxon>
        <taxon>Pseudomonadota</taxon>
        <taxon>Gammaproteobacteria</taxon>
        <taxon>Methylococcales</taxon>
        <taxon>Methylococcaceae</taxon>
        <taxon>Methyloglobulus</taxon>
    </lineage>
</organism>
<dbReference type="Gene3D" id="3.30.70.20">
    <property type="match status" value="1"/>
</dbReference>
<reference evidence="2 3" key="1">
    <citation type="journal article" date="2013" name="Genome Announc.">
        <title>Draft Genome Sequence of the Methanotrophic Gammaproteobacterium Methyloglobulus morosus DSM 22980 Strain KoM1.</title>
        <authorList>
            <person name="Poehlein A."/>
            <person name="Deutzmann J.S."/>
            <person name="Daniel R."/>
            <person name="Simeonova D.D."/>
        </authorList>
    </citation>
    <scope>NUCLEOTIDE SEQUENCE [LARGE SCALE GENOMIC DNA]</scope>
    <source>
        <strain evidence="2 3">KoM1</strain>
    </source>
</reference>
<dbReference type="Proteomes" id="UP000017842">
    <property type="component" value="Unassembled WGS sequence"/>
</dbReference>
<dbReference type="STRING" id="1116472.MGMO_8c00830"/>
<feature type="domain" description="4Fe-4S ferredoxin-type" evidence="1">
    <location>
        <begin position="1"/>
        <end position="29"/>
    </location>
</feature>
<evidence type="ECO:0000313" key="2">
    <source>
        <dbReference type="EMBL" id="ESS73946.1"/>
    </source>
</evidence>
<accession>V5E309</accession>
<comment type="caution">
    <text evidence="2">The sequence shown here is derived from an EMBL/GenBank/DDBJ whole genome shotgun (WGS) entry which is preliminary data.</text>
</comment>
<evidence type="ECO:0000313" key="3">
    <source>
        <dbReference type="Proteomes" id="UP000017842"/>
    </source>
</evidence>
<dbReference type="InterPro" id="IPR010693">
    <property type="entry name" value="Divergent_4Fe-4S_mono-cluster"/>
</dbReference>
<evidence type="ECO:0000259" key="1">
    <source>
        <dbReference type="PROSITE" id="PS51379"/>
    </source>
</evidence>
<dbReference type="eggNOG" id="COG3592">
    <property type="taxonomic scope" value="Bacteria"/>
</dbReference>
<dbReference type="AlphaFoldDB" id="V5E309"/>
<keyword evidence="3" id="KW-1185">Reference proteome</keyword>
<gene>
    <name evidence="2" type="ORF">MGMO_8c00830</name>
</gene>
<dbReference type="Pfam" id="PF06902">
    <property type="entry name" value="Fer4_19"/>
    <property type="match status" value="1"/>
</dbReference>
<name>V5E309_9GAMM</name>
<dbReference type="SUPFAM" id="SSF54862">
    <property type="entry name" value="4Fe-4S ferredoxins"/>
    <property type="match status" value="1"/>
</dbReference>
<sequence length="59" mass="6501">MQVTWDENKCCHTGVCVKSLPDVFRIEDGQFVIDPSKASEAEVKDIVCQCPSGALETKD</sequence>
<dbReference type="InterPro" id="IPR017896">
    <property type="entry name" value="4Fe4S_Fe-S-bd"/>
</dbReference>